<reference evidence="2 3" key="1">
    <citation type="submission" date="2015-12" db="EMBL/GenBank/DDBJ databases">
        <title>The genome of Folsomia candida.</title>
        <authorList>
            <person name="Faddeeva A."/>
            <person name="Derks M.F."/>
            <person name="Anvar Y."/>
            <person name="Smit S."/>
            <person name="Van Straalen N."/>
            <person name="Roelofs D."/>
        </authorList>
    </citation>
    <scope>NUCLEOTIDE SEQUENCE [LARGE SCALE GENOMIC DNA]</scope>
    <source>
        <strain evidence="2 3">VU population</strain>
        <tissue evidence="2">Whole body</tissue>
    </source>
</reference>
<keyword evidence="1" id="KW-0812">Transmembrane</keyword>
<dbReference type="Proteomes" id="UP000198287">
    <property type="component" value="Unassembled WGS sequence"/>
</dbReference>
<evidence type="ECO:0000313" key="2">
    <source>
        <dbReference type="EMBL" id="OXA46070.1"/>
    </source>
</evidence>
<dbReference type="AlphaFoldDB" id="A0A226DLS0"/>
<organism evidence="2 3">
    <name type="scientific">Folsomia candida</name>
    <name type="common">Springtail</name>
    <dbReference type="NCBI Taxonomy" id="158441"/>
    <lineage>
        <taxon>Eukaryota</taxon>
        <taxon>Metazoa</taxon>
        <taxon>Ecdysozoa</taxon>
        <taxon>Arthropoda</taxon>
        <taxon>Hexapoda</taxon>
        <taxon>Collembola</taxon>
        <taxon>Entomobryomorpha</taxon>
        <taxon>Isotomoidea</taxon>
        <taxon>Isotomidae</taxon>
        <taxon>Proisotominae</taxon>
        <taxon>Folsomia</taxon>
    </lineage>
</organism>
<feature type="transmembrane region" description="Helical" evidence="1">
    <location>
        <begin position="317"/>
        <end position="338"/>
    </location>
</feature>
<keyword evidence="3" id="KW-1185">Reference proteome</keyword>
<keyword evidence="1" id="KW-1133">Transmembrane helix</keyword>
<name>A0A226DLS0_FOLCA</name>
<sequence length="638" mass="72531">MAPVILFNSEFPDLIWVSLNKNLNQRPVSVAASHPIDGTQCEVSLPNFKAALSSVQYCSVKSLSGTFNFSIVNDIASESETAIYHFGLDCYLYQDSFADITQVEVMVPYSVKHDIVKFAYVAPLPTASEGLTLFLSPFTCAVWVSLIGCCLGITLIIGCSAKSDAGTQNVKELTTSFIGHNFVFRLKFLPENPNLVTFFKFNANIYFYLTNSHDLYELCYFCVTSLIQVKGTLSKNYVNRKRPLNFNGWPIHTEGKPSELCKVEFRFENCHFTYRFYAAAQRKFNFSYIKDFLNVSSILVGQVNGDSFTMFHNKEGVAMPILIVWFFGAGFIIMNNLYMGSIFSYLSAIPLPIFPPSWKLLVDSEIPIITTSSITSTTTFLLDTSLLKDSLIPDYITLFEHKPNLVKKFHQLNNKVAYLNFGLDKTVMANFLHSIKTPKKMSKSGNQAVPRGNTFATMDDANYVMQLAKLFQWYGTRLVILGTEDAPFSDISFGLASRTYLFTLFQKRFGELLSFGFEKRWTKLESTYTSMNMQFEVDNTTYQKYFARVVASIREPITFNESDPVSLKSVQEVFALCGVVLFVSFITLLIDIDEGKVMRYLCNWISFLKIANHKFFTYHKNSYSRRRSNRGLLTRIGI</sequence>
<evidence type="ECO:0000256" key="1">
    <source>
        <dbReference type="SAM" id="Phobius"/>
    </source>
</evidence>
<gene>
    <name evidence="2" type="ORF">Fcan01_18938</name>
</gene>
<feature type="transmembrane region" description="Helical" evidence="1">
    <location>
        <begin position="141"/>
        <end position="161"/>
    </location>
</feature>
<dbReference type="EMBL" id="LNIX01000016">
    <property type="protein sequence ID" value="OXA46070.1"/>
    <property type="molecule type" value="Genomic_DNA"/>
</dbReference>
<evidence type="ECO:0000313" key="3">
    <source>
        <dbReference type="Proteomes" id="UP000198287"/>
    </source>
</evidence>
<keyword evidence="1" id="KW-0472">Membrane</keyword>
<protein>
    <submittedName>
        <fullName evidence="2">Uncharacterized protein</fullName>
    </submittedName>
</protein>
<comment type="caution">
    <text evidence="2">The sequence shown here is derived from an EMBL/GenBank/DDBJ whole genome shotgun (WGS) entry which is preliminary data.</text>
</comment>
<proteinExistence type="predicted"/>
<accession>A0A226DLS0</accession>